<dbReference type="HOGENOM" id="CLU_1687998_0_0_1"/>
<dbReference type="KEGG" id="trr:M419DRAFT_33592"/>
<protein>
    <submittedName>
        <fullName evidence="1">Uncharacterized protein</fullName>
    </submittedName>
</protein>
<proteinExistence type="predicted"/>
<reference evidence="2" key="1">
    <citation type="journal article" date="2013" name="Ind. Biotechnol.">
        <title>Comparative genomics analysis of Trichoderma reesei strains.</title>
        <authorList>
            <person name="Koike H."/>
            <person name="Aerts A."/>
            <person name="LaButti K."/>
            <person name="Grigoriev I.V."/>
            <person name="Baker S.E."/>
        </authorList>
    </citation>
    <scope>NUCLEOTIDE SEQUENCE [LARGE SCALE GENOMIC DNA]</scope>
    <source>
        <strain evidence="2">ATCC 56765 / BCRC 32924 / NRRL 11460 / Rut C-30</strain>
    </source>
</reference>
<evidence type="ECO:0000313" key="1">
    <source>
        <dbReference type="EMBL" id="ETS04830.1"/>
    </source>
</evidence>
<evidence type="ECO:0000313" key="2">
    <source>
        <dbReference type="Proteomes" id="UP000024376"/>
    </source>
</evidence>
<dbReference type="Proteomes" id="UP000024376">
    <property type="component" value="Unassembled WGS sequence"/>
</dbReference>
<sequence>MHHSPSDLPGSEKYLQNKSAEKVLKKWLASTTTWLFSVPKSPSYCPKLDEELVTTVLIPVSIIANAMRCHPDAKAVSQGRSQAFLPAATAKNQCCYQVIQRKLTFSLSEAADRSSGHQVKREPQALQIAIYHNKMTGSLKNNLPFSTIPGIYALQL</sequence>
<name>A0A024SGW4_HYPJR</name>
<accession>A0A024SGW4</accession>
<organism evidence="1 2">
    <name type="scientific">Hypocrea jecorina (strain ATCC 56765 / BCRC 32924 / NRRL 11460 / Rut C-30)</name>
    <name type="common">Trichoderma reesei</name>
    <dbReference type="NCBI Taxonomy" id="1344414"/>
    <lineage>
        <taxon>Eukaryota</taxon>
        <taxon>Fungi</taxon>
        <taxon>Dikarya</taxon>
        <taxon>Ascomycota</taxon>
        <taxon>Pezizomycotina</taxon>
        <taxon>Sordariomycetes</taxon>
        <taxon>Hypocreomycetidae</taxon>
        <taxon>Hypocreales</taxon>
        <taxon>Hypocreaceae</taxon>
        <taxon>Trichoderma</taxon>
    </lineage>
</organism>
<dbReference type="EMBL" id="KI911141">
    <property type="protein sequence ID" value="ETS04830.1"/>
    <property type="molecule type" value="Genomic_DNA"/>
</dbReference>
<gene>
    <name evidence="1" type="ORF">M419DRAFT_33592</name>
</gene>
<dbReference type="AlphaFoldDB" id="A0A024SGW4"/>